<dbReference type="EMBL" id="JEOB01000004">
    <property type="protein sequence ID" value="EXM38758.1"/>
    <property type="molecule type" value="Genomic_DNA"/>
</dbReference>
<protein>
    <recommendedName>
        <fullName evidence="1">ATPase AAA-type core domain-containing protein</fullName>
    </recommendedName>
</protein>
<evidence type="ECO:0000313" key="2">
    <source>
        <dbReference type="EMBL" id="EXM38475.1"/>
    </source>
</evidence>
<organism evidence="2 4">
    <name type="scientific">Ruminococcus albus SY3</name>
    <dbReference type="NCBI Taxonomy" id="1341156"/>
    <lineage>
        <taxon>Bacteria</taxon>
        <taxon>Bacillati</taxon>
        <taxon>Bacillota</taxon>
        <taxon>Clostridia</taxon>
        <taxon>Eubacteriales</taxon>
        <taxon>Oscillospiraceae</taxon>
        <taxon>Ruminococcus</taxon>
    </lineage>
</organism>
<keyword evidence="4" id="KW-1185">Reference proteome</keyword>
<evidence type="ECO:0000259" key="1">
    <source>
        <dbReference type="Pfam" id="PF13304"/>
    </source>
</evidence>
<proteinExistence type="predicted"/>
<dbReference type="GO" id="GO:0000731">
    <property type="term" value="P:DNA synthesis involved in DNA repair"/>
    <property type="evidence" value="ECO:0007669"/>
    <property type="project" value="TreeGrafter"/>
</dbReference>
<dbReference type="SUPFAM" id="SSF52540">
    <property type="entry name" value="P-loop containing nucleoside triphosphate hydrolases"/>
    <property type="match status" value="1"/>
</dbReference>
<feature type="domain" description="ATPase AAA-type core" evidence="1">
    <location>
        <begin position="50"/>
        <end position="377"/>
    </location>
</feature>
<evidence type="ECO:0000313" key="4">
    <source>
        <dbReference type="Proteomes" id="UP000021369"/>
    </source>
</evidence>
<dbReference type="OrthoDB" id="1803022at2"/>
<comment type="caution">
    <text evidence="2">The sequence shown here is derived from an EMBL/GenBank/DDBJ whole genome shotgun (WGS) entry which is preliminary data.</text>
</comment>
<accession>A0A011WNA2</accession>
<reference evidence="2 4" key="1">
    <citation type="submission" date="2013-06" db="EMBL/GenBank/DDBJ databases">
        <title>Rumen cellulosomics: divergent fiber-degrading strategies revealed by comparative genome-wide analysis of six Ruminococcal strains.</title>
        <authorList>
            <person name="Dassa B."/>
            <person name="Borovok I."/>
            <person name="Lamed R."/>
            <person name="Flint H."/>
            <person name="Yeoman C.J."/>
            <person name="White B."/>
            <person name="Bayer E.A."/>
        </authorList>
    </citation>
    <scope>NUCLEOTIDE SEQUENCE [LARGE SCALE GENOMIC DNA]</scope>
    <source>
        <strain evidence="2 4">SY3</strain>
    </source>
</reference>
<dbReference type="PANTHER" id="PTHR32182:SF22">
    <property type="entry name" value="ATP-DEPENDENT ENDONUCLEASE, OLD FAMILY-RELATED"/>
    <property type="match status" value="1"/>
</dbReference>
<dbReference type="PATRIC" id="fig|1341156.4.peg.2486"/>
<dbReference type="Pfam" id="PF13304">
    <property type="entry name" value="AAA_21"/>
    <property type="match status" value="1"/>
</dbReference>
<dbReference type="PIRSF" id="PIRSF029347">
    <property type="entry name" value="RecF"/>
    <property type="match status" value="1"/>
</dbReference>
<dbReference type="Proteomes" id="UP000021369">
    <property type="component" value="Unassembled WGS sequence"/>
</dbReference>
<dbReference type="PANTHER" id="PTHR32182">
    <property type="entry name" value="DNA REPLICATION AND REPAIR PROTEIN RECF"/>
    <property type="match status" value="1"/>
</dbReference>
<dbReference type="GO" id="GO:0016887">
    <property type="term" value="F:ATP hydrolysis activity"/>
    <property type="evidence" value="ECO:0007669"/>
    <property type="project" value="InterPro"/>
</dbReference>
<dbReference type="AlphaFoldDB" id="A0A011WNA2"/>
<dbReference type="InterPro" id="IPR027417">
    <property type="entry name" value="P-loop_NTPase"/>
</dbReference>
<dbReference type="GO" id="GO:0006302">
    <property type="term" value="P:double-strand break repair"/>
    <property type="evidence" value="ECO:0007669"/>
    <property type="project" value="TreeGrafter"/>
</dbReference>
<dbReference type="GO" id="GO:0005524">
    <property type="term" value="F:ATP binding"/>
    <property type="evidence" value="ECO:0007669"/>
    <property type="project" value="InterPro"/>
</dbReference>
<evidence type="ECO:0000313" key="3">
    <source>
        <dbReference type="EMBL" id="EXM38758.1"/>
    </source>
</evidence>
<dbReference type="InterPro" id="IPR014555">
    <property type="entry name" value="RecF-like"/>
</dbReference>
<name>A0A011WNA2_RUMAL</name>
<sequence>MNIIDYNRLIRQSFRGKKMKTIIKSFYIDGYRNLSNVTLNLNDITAIIALNNYGKSNLINAIRFGIDFIKGSNEIKKDIFEYQPAFPFLSANSGRDFTFSVNADMIDLDENIYNVEYTYSFKWRTKTTPGYINNESLKISSKNISGGAFIVKVPGSDVYTFRSSFKSRNKRPILIKDNSLAINFLVNIIDNDDAYLNILTELNNLKFLIEDHLDANESYGFDPINYRGNSQINVPRMIWEMKENHPDEYGMLIDAFKQLFPNIKEVTCQEHPISHSMNDLSQIDSEILFNNNVYTLSVSDSSLIRPIDFNYLSDGTKRVFLTLTTAVNAKINNLSVLALEEPENSIHPKLLQNYISILDLLSGDCKLVFTSHSPYIIQFIDPRDIVLGLPTETGQVDFRYINKPKKLISDAYNEGSSIGDYLFNGLSFENAAEMLSCYLSDSQIVSEDDGEE</sequence>
<dbReference type="EMBL" id="JEOB01000004">
    <property type="protein sequence ID" value="EXM38475.1"/>
    <property type="molecule type" value="Genomic_DNA"/>
</dbReference>
<gene>
    <name evidence="2" type="ORF">RASY3_14095</name>
    <name evidence="3" type="ORF">RASY3_19800</name>
</gene>
<dbReference type="Gene3D" id="3.40.50.300">
    <property type="entry name" value="P-loop containing nucleotide triphosphate hydrolases"/>
    <property type="match status" value="1"/>
</dbReference>
<dbReference type="InterPro" id="IPR003959">
    <property type="entry name" value="ATPase_AAA_core"/>
</dbReference>